<accession>A0A3M8VPQ2</accession>
<dbReference type="Pfam" id="PF02518">
    <property type="entry name" value="HATPase_c"/>
    <property type="match status" value="1"/>
</dbReference>
<feature type="domain" description="PAC" evidence="7">
    <location>
        <begin position="343"/>
        <end position="393"/>
    </location>
</feature>
<evidence type="ECO:0000259" key="6">
    <source>
        <dbReference type="PROSITE" id="PS50112"/>
    </source>
</evidence>
<dbReference type="InterPro" id="IPR035965">
    <property type="entry name" value="PAS-like_dom_sf"/>
</dbReference>
<keyword evidence="9" id="KW-1185">Reference proteome</keyword>
<dbReference type="InterPro" id="IPR011006">
    <property type="entry name" value="CheY-like_superfamily"/>
</dbReference>
<evidence type="ECO:0000256" key="4">
    <source>
        <dbReference type="PROSITE-ProRule" id="PRU00169"/>
    </source>
</evidence>
<organism evidence="8 9">
    <name type="scientific">Streptomyces botrytidirepellens</name>
    <dbReference type="NCBI Taxonomy" id="2486417"/>
    <lineage>
        <taxon>Bacteria</taxon>
        <taxon>Bacillati</taxon>
        <taxon>Actinomycetota</taxon>
        <taxon>Actinomycetes</taxon>
        <taxon>Kitasatosporales</taxon>
        <taxon>Streptomycetaceae</taxon>
        <taxon>Streptomyces</taxon>
    </lineage>
</organism>
<dbReference type="InterPro" id="IPR001789">
    <property type="entry name" value="Sig_transdc_resp-reg_receiver"/>
</dbReference>
<dbReference type="InterPro" id="IPR036890">
    <property type="entry name" value="HATPase_C_sf"/>
</dbReference>
<dbReference type="GO" id="GO:0046983">
    <property type="term" value="F:protein dimerization activity"/>
    <property type="evidence" value="ECO:0007669"/>
    <property type="project" value="InterPro"/>
</dbReference>
<reference evidence="8 9" key="1">
    <citation type="submission" date="2018-11" db="EMBL/GenBank/DDBJ databases">
        <title>The Potential of Streptomyces as Biocontrol Agents against the Tomato grey mould, Botrytis cinerea (Gray mold) Frontiers in Microbiology.</title>
        <authorList>
            <person name="Li D."/>
        </authorList>
    </citation>
    <scope>NUCLEOTIDE SEQUENCE [LARGE SCALE GENOMIC DNA]</scope>
    <source>
        <strain evidence="8 9">NEAU-LD23</strain>
    </source>
</reference>
<dbReference type="CDD" id="cd00130">
    <property type="entry name" value="PAS"/>
    <property type="match status" value="2"/>
</dbReference>
<dbReference type="Gene3D" id="1.20.5.1930">
    <property type="match status" value="1"/>
</dbReference>
<dbReference type="CDD" id="cd16917">
    <property type="entry name" value="HATPase_UhpB-NarQ-NarX-like"/>
    <property type="match status" value="1"/>
</dbReference>
<feature type="domain" description="PAS" evidence="6">
    <location>
        <begin position="159"/>
        <end position="229"/>
    </location>
</feature>
<dbReference type="SUPFAM" id="SSF55785">
    <property type="entry name" value="PYP-like sensor domain (PAS domain)"/>
    <property type="match status" value="2"/>
</dbReference>
<dbReference type="PANTHER" id="PTHR24421">
    <property type="entry name" value="NITRATE/NITRITE SENSOR PROTEIN NARX-RELATED"/>
    <property type="match status" value="1"/>
</dbReference>
<dbReference type="SMART" id="SM00448">
    <property type="entry name" value="REC"/>
    <property type="match status" value="1"/>
</dbReference>
<dbReference type="InterPro" id="IPR011712">
    <property type="entry name" value="Sig_transdc_His_kin_sub3_dim/P"/>
</dbReference>
<dbReference type="Pfam" id="PF00072">
    <property type="entry name" value="Response_reg"/>
    <property type="match status" value="1"/>
</dbReference>
<dbReference type="InterPro" id="IPR000014">
    <property type="entry name" value="PAS"/>
</dbReference>
<keyword evidence="3" id="KW-0902">Two-component regulatory system</keyword>
<gene>
    <name evidence="8" type="ORF">EEJ42_26445</name>
</gene>
<keyword evidence="1" id="KW-0808">Transferase</keyword>
<dbReference type="Gene3D" id="3.30.450.20">
    <property type="entry name" value="PAS domain"/>
    <property type="match status" value="2"/>
</dbReference>
<dbReference type="NCBIfam" id="TIGR00229">
    <property type="entry name" value="sensory_box"/>
    <property type="match status" value="2"/>
</dbReference>
<sequence>MGDERIDVVVADDDPAVREALADLIDSHPDLELVGLAIDHEQAVHEAVLHHPRVVIMDVHMPKGDAPGSVRAIRDQAPDARVVALSAHGDRETVLNMLAVGATGYLVKGTPAEEILEAINRAARDQFSMSADLLADCAEPLRRADRASWRFEDLVGGRLEESYVDLLGHAPCGVVVLGSRGRIEFANAHVRHMFGYSSAELRDKRLRDLVPERYRTASEQLVGRVFSAPSAMAGRRRDGTEFPAQFSGGHLQGKRARGVVFVADLSQLRAAESRFRQLIESSPDAMMIVDAAGRIQAVNNRTEALFGYDRDHLIGRAVEALLPDQPLTISLREWDESEEPLGHSMELVGRRSDAKQFPADVSISPLRTEEGLMTVLTVRDITEVQRAQFVLERSLELLEVTDRDRQALLSHLVHAQEVERGRIAADIHDDTIQVITAASLRLQQLRRRLRDPEEQRVMDKLDETLKLSLSRLRQLIFDLRPSSLEHGCLAAALRGLLEQIRTETGLTYRLEDRLAAKPPAETMALIYRTAQEALMNVRKHARAKTVHVQLLGLDEGCLVRIVDDGQGYNPLEVESRPGHLGLSLIQERAQIAGGWCRIESAPGTGTTVEFWVPLGDPPVPALGASSLGCPSSEGEPEP</sequence>
<evidence type="ECO:0000259" key="7">
    <source>
        <dbReference type="PROSITE" id="PS50113"/>
    </source>
</evidence>
<dbReference type="Proteomes" id="UP000275401">
    <property type="component" value="Unassembled WGS sequence"/>
</dbReference>
<dbReference type="CDD" id="cd17535">
    <property type="entry name" value="REC_NarL-like"/>
    <property type="match status" value="1"/>
</dbReference>
<dbReference type="Pfam" id="PF13426">
    <property type="entry name" value="PAS_9"/>
    <property type="match status" value="2"/>
</dbReference>
<dbReference type="SUPFAM" id="SSF52172">
    <property type="entry name" value="CheY-like"/>
    <property type="match status" value="1"/>
</dbReference>
<protein>
    <submittedName>
        <fullName evidence="8">PAS domain S-box protein</fullName>
    </submittedName>
</protein>
<proteinExistence type="predicted"/>
<keyword evidence="4" id="KW-0597">Phosphoprotein</keyword>
<dbReference type="RefSeq" id="WP_123103620.1">
    <property type="nucleotide sequence ID" value="NZ_RIBZ01000312.1"/>
</dbReference>
<dbReference type="InterPro" id="IPR058245">
    <property type="entry name" value="NreC/VraR/RcsB-like_REC"/>
</dbReference>
<dbReference type="InterPro" id="IPR000700">
    <property type="entry name" value="PAS-assoc_C"/>
</dbReference>
<feature type="modified residue" description="4-aspartylphosphate" evidence="4">
    <location>
        <position position="58"/>
    </location>
</feature>
<evidence type="ECO:0000256" key="1">
    <source>
        <dbReference type="ARBA" id="ARBA00022679"/>
    </source>
</evidence>
<feature type="domain" description="Response regulatory" evidence="5">
    <location>
        <begin position="7"/>
        <end position="123"/>
    </location>
</feature>
<dbReference type="InterPro" id="IPR050482">
    <property type="entry name" value="Sensor_HK_TwoCompSys"/>
</dbReference>
<dbReference type="SMART" id="SM00387">
    <property type="entry name" value="HATPase_c"/>
    <property type="match status" value="1"/>
</dbReference>
<dbReference type="PROSITE" id="PS50112">
    <property type="entry name" value="PAS"/>
    <property type="match status" value="2"/>
</dbReference>
<keyword evidence="2" id="KW-0418">Kinase</keyword>
<evidence type="ECO:0000256" key="3">
    <source>
        <dbReference type="ARBA" id="ARBA00023012"/>
    </source>
</evidence>
<evidence type="ECO:0000313" key="8">
    <source>
        <dbReference type="EMBL" id="RNG18421.1"/>
    </source>
</evidence>
<dbReference type="InterPro" id="IPR003594">
    <property type="entry name" value="HATPase_dom"/>
</dbReference>
<evidence type="ECO:0000256" key="2">
    <source>
        <dbReference type="ARBA" id="ARBA00022777"/>
    </source>
</evidence>
<feature type="domain" description="PAS" evidence="6">
    <location>
        <begin position="271"/>
        <end position="324"/>
    </location>
</feature>
<dbReference type="Pfam" id="PF07730">
    <property type="entry name" value="HisKA_3"/>
    <property type="match status" value="1"/>
</dbReference>
<dbReference type="GO" id="GO:0016020">
    <property type="term" value="C:membrane"/>
    <property type="evidence" value="ECO:0007669"/>
    <property type="project" value="InterPro"/>
</dbReference>
<dbReference type="PROSITE" id="PS50110">
    <property type="entry name" value="RESPONSE_REGULATORY"/>
    <property type="match status" value="1"/>
</dbReference>
<evidence type="ECO:0000313" key="9">
    <source>
        <dbReference type="Proteomes" id="UP000275401"/>
    </source>
</evidence>
<name>A0A3M8VPQ2_9ACTN</name>
<dbReference type="AlphaFoldDB" id="A0A3M8VPQ2"/>
<dbReference type="SMART" id="SM00091">
    <property type="entry name" value="PAS"/>
    <property type="match status" value="2"/>
</dbReference>
<dbReference type="EMBL" id="RIBZ01000312">
    <property type="protein sequence ID" value="RNG18421.1"/>
    <property type="molecule type" value="Genomic_DNA"/>
</dbReference>
<evidence type="ECO:0000259" key="5">
    <source>
        <dbReference type="PROSITE" id="PS50110"/>
    </source>
</evidence>
<dbReference type="SUPFAM" id="SSF55874">
    <property type="entry name" value="ATPase domain of HSP90 chaperone/DNA topoisomerase II/histidine kinase"/>
    <property type="match status" value="1"/>
</dbReference>
<dbReference type="Gene3D" id="3.40.50.2300">
    <property type="match status" value="1"/>
</dbReference>
<comment type="caution">
    <text evidence="8">The sequence shown here is derived from an EMBL/GenBank/DDBJ whole genome shotgun (WGS) entry which is preliminary data.</text>
</comment>
<dbReference type="Gene3D" id="3.30.565.10">
    <property type="entry name" value="Histidine kinase-like ATPase, C-terminal domain"/>
    <property type="match status" value="1"/>
</dbReference>
<dbReference type="PROSITE" id="PS50113">
    <property type="entry name" value="PAC"/>
    <property type="match status" value="1"/>
</dbReference>
<dbReference type="GO" id="GO:0000155">
    <property type="term" value="F:phosphorelay sensor kinase activity"/>
    <property type="evidence" value="ECO:0007669"/>
    <property type="project" value="InterPro"/>
</dbReference>